<dbReference type="Proteomes" id="UP000292957">
    <property type="component" value="Unassembled WGS sequence"/>
</dbReference>
<dbReference type="EMBL" id="ML145139">
    <property type="protein sequence ID" value="TBU57306.1"/>
    <property type="molecule type" value="Genomic_DNA"/>
</dbReference>
<gene>
    <name evidence="2" type="ORF">BD310DRAFT_949560</name>
    <name evidence="1" type="ORF">BD311DRAFT_663960</name>
</gene>
<evidence type="ECO:0000313" key="3">
    <source>
        <dbReference type="Proteomes" id="UP000292082"/>
    </source>
</evidence>
<sequence length="105" mass="11781">MVVEKVMQRTGTIGAYLFLTRGCDSDIDPQHHLARRTRTLTWECQEAFDQSPVIVSFIRRSYPAARAVAEMHNASVPLSDLHLVDPQPISFRTSSRPSPTRSSSP</sequence>
<protein>
    <submittedName>
        <fullName evidence="2">Uncharacterized protein</fullName>
    </submittedName>
</protein>
<dbReference type="AlphaFoldDB" id="A0A4Q9PSB2"/>
<organism evidence="2 3">
    <name type="scientific">Dichomitus squalens</name>
    <dbReference type="NCBI Taxonomy" id="114155"/>
    <lineage>
        <taxon>Eukaryota</taxon>
        <taxon>Fungi</taxon>
        <taxon>Dikarya</taxon>
        <taxon>Basidiomycota</taxon>
        <taxon>Agaricomycotina</taxon>
        <taxon>Agaricomycetes</taxon>
        <taxon>Polyporales</taxon>
        <taxon>Polyporaceae</taxon>
        <taxon>Dichomitus</taxon>
    </lineage>
</organism>
<dbReference type="Proteomes" id="UP000292082">
    <property type="component" value="Unassembled WGS sequence"/>
</dbReference>
<name>A0A4Q9PSB2_9APHY</name>
<dbReference type="EMBL" id="ML143424">
    <property type="protein sequence ID" value="TBU28181.1"/>
    <property type="molecule type" value="Genomic_DNA"/>
</dbReference>
<evidence type="ECO:0000313" key="1">
    <source>
        <dbReference type="EMBL" id="TBU28181.1"/>
    </source>
</evidence>
<evidence type="ECO:0000313" key="2">
    <source>
        <dbReference type="EMBL" id="TBU57306.1"/>
    </source>
</evidence>
<proteinExistence type="predicted"/>
<accession>A0A4Q9PSB2</accession>
<keyword evidence="3" id="KW-1185">Reference proteome</keyword>
<reference evidence="2 3" key="1">
    <citation type="submission" date="2019-01" db="EMBL/GenBank/DDBJ databases">
        <title>Draft genome sequences of three monokaryotic isolates of the white-rot basidiomycete fungus Dichomitus squalens.</title>
        <authorList>
            <consortium name="DOE Joint Genome Institute"/>
            <person name="Lopez S.C."/>
            <person name="Andreopoulos B."/>
            <person name="Pangilinan J."/>
            <person name="Lipzen A."/>
            <person name="Riley R."/>
            <person name="Ahrendt S."/>
            <person name="Ng V."/>
            <person name="Barry K."/>
            <person name="Daum C."/>
            <person name="Grigoriev I.V."/>
            <person name="Hilden K.S."/>
            <person name="Makela M.R."/>
            <person name="de Vries R.P."/>
        </authorList>
    </citation>
    <scope>NUCLEOTIDE SEQUENCE [LARGE SCALE GENOMIC DNA]</scope>
    <source>
        <strain evidence="2 3">CBS 464.89</strain>
        <strain evidence="1">OM18370.1</strain>
    </source>
</reference>